<organism evidence="2 3">
    <name type="scientific">Plectus sambesii</name>
    <dbReference type="NCBI Taxonomy" id="2011161"/>
    <lineage>
        <taxon>Eukaryota</taxon>
        <taxon>Metazoa</taxon>
        <taxon>Ecdysozoa</taxon>
        <taxon>Nematoda</taxon>
        <taxon>Chromadorea</taxon>
        <taxon>Plectida</taxon>
        <taxon>Plectina</taxon>
        <taxon>Plectoidea</taxon>
        <taxon>Plectidae</taxon>
        <taxon>Plectus</taxon>
    </lineage>
</organism>
<evidence type="ECO:0000313" key="2">
    <source>
        <dbReference type="Proteomes" id="UP000887566"/>
    </source>
</evidence>
<feature type="region of interest" description="Disordered" evidence="1">
    <location>
        <begin position="18"/>
        <end position="45"/>
    </location>
</feature>
<proteinExistence type="predicted"/>
<reference evidence="3" key="1">
    <citation type="submission" date="2022-11" db="UniProtKB">
        <authorList>
            <consortium name="WormBaseParasite"/>
        </authorList>
    </citation>
    <scope>IDENTIFICATION</scope>
</reference>
<dbReference type="Proteomes" id="UP000887566">
    <property type="component" value="Unplaced"/>
</dbReference>
<dbReference type="WBParaSite" id="PSAMB.scaffold4744size13664.g25074.t1">
    <property type="protein sequence ID" value="PSAMB.scaffold4744size13664.g25074.t1"/>
    <property type="gene ID" value="PSAMB.scaffold4744size13664.g25074"/>
</dbReference>
<name>A0A914WSQ9_9BILA</name>
<sequence length="84" mass="9233">MSADCHLLALSQRLRGRLAERQGGNEGGESDRERRLTNSPNAAFSFADGSVRRDNELRTARAMFAAPPDVMAECPRDRVLGFIA</sequence>
<evidence type="ECO:0000256" key="1">
    <source>
        <dbReference type="SAM" id="MobiDB-lite"/>
    </source>
</evidence>
<evidence type="ECO:0000313" key="3">
    <source>
        <dbReference type="WBParaSite" id="PSAMB.scaffold4744size13664.g25074.t1"/>
    </source>
</evidence>
<accession>A0A914WSQ9</accession>
<dbReference type="AlphaFoldDB" id="A0A914WSQ9"/>
<keyword evidence="2" id="KW-1185">Reference proteome</keyword>
<protein>
    <submittedName>
        <fullName evidence="3">Uncharacterized protein</fullName>
    </submittedName>
</protein>